<dbReference type="AlphaFoldDB" id="A0A5C5X687"/>
<proteinExistence type="predicted"/>
<reference evidence="1 2" key="1">
    <citation type="submission" date="2019-02" db="EMBL/GenBank/DDBJ databases">
        <title>Deep-cultivation of Planctomycetes and their phenomic and genomic characterization uncovers novel biology.</title>
        <authorList>
            <person name="Wiegand S."/>
            <person name="Jogler M."/>
            <person name="Boedeker C."/>
            <person name="Pinto D."/>
            <person name="Vollmers J."/>
            <person name="Rivas-Marin E."/>
            <person name="Kohn T."/>
            <person name="Peeters S.H."/>
            <person name="Heuer A."/>
            <person name="Rast P."/>
            <person name="Oberbeckmann S."/>
            <person name="Bunk B."/>
            <person name="Jeske O."/>
            <person name="Meyerdierks A."/>
            <person name="Storesund J.E."/>
            <person name="Kallscheuer N."/>
            <person name="Luecker S."/>
            <person name="Lage O.M."/>
            <person name="Pohl T."/>
            <person name="Merkel B.J."/>
            <person name="Hornburger P."/>
            <person name="Mueller R.-W."/>
            <person name="Bruemmer F."/>
            <person name="Labrenz M."/>
            <person name="Spormann A.M."/>
            <person name="Op Den Camp H."/>
            <person name="Overmann J."/>
            <person name="Amann R."/>
            <person name="Jetten M.S.M."/>
            <person name="Mascher T."/>
            <person name="Medema M.H."/>
            <person name="Devos D.P."/>
            <person name="Kaster A.-K."/>
            <person name="Ovreas L."/>
            <person name="Rohde M."/>
            <person name="Galperin M.Y."/>
            <person name="Jogler C."/>
        </authorList>
    </citation>
    <scope>NUCLEOTIDE SEQUENCE [LARGE SCALE GENOMIC DNA]</scope>
    <source>
        <strain evidence="1 2">KOR42</strain>
    </source>
</reference>
<gene>
    <name evidence="1" type="ORF">KOR42_12180</name>
</gene>
<accession>A0A5C5X687</accession>
<comment type="caution">
    <text evidence="1">The sequence shown here is derived from an EMBL/GenBank/DDBJ whole genome shotgun (WGS) entry which is preliminary data.</text>
</comment>
<dbReference type="Proteomes" id="UP000317243">
    <property type="component" value="Unassembled WGS sequence"/>
</dbReference>
<evidence type="ECO:0000313" key="1">
    <source>
        <dbReference type="EMBL" id="TWT57851.1"/>
    </source>
</evidence>
<organism evidence="1 2">
    <name type="scientific">Thalassoglobus neptunius</name>
    <dbReference type="NCBI Taxonomy" id="1938619"/>
    <lineage>
        <taxon>Bacteria</taxon>
        <taxon>Pseudomonadati</taxon>
        <taxon>Planctomycetota</taxon>
        <taxon>Planctomycetia</taxon>
        <taxon>Planctomycetales</taxon>
        <taxon>Planctomycetaceae</taxon>
        <taxon>Thalassoglobus</taxon>
    </lineage>
</organism>
<evidence type="ECO:0000313" key="2">
    <source>
        <dbReference type="Proteomes" id="UP000317243"/>
    </source>
</evidence>
<dbReference type="EMBL" id="SIHI01000001">
    <property type="protein sequence ID" value="TWT57851.1"/>
    <property type="molecule type" value="Genomic_DNA"/>
</dbReference>
<sequence>MILLTSASFALEATESVNIQRVQLEPLTCGILQFIIAMWRIAQPLTLNCCLSTFRQGHSNTQQQLIRSGRSVNSWCVFNRYRSST</sequence>
<name>A0A5C5X687_9PLAN</name>
<keyword evidence="2" id="KW-1185">Reference proteome</keyword>
<protein>
    <submittedName>
        <fullName evidence="1">Uncharacterized protein</fullName>
    </submittedName>
</protein>